<proteinExistence type="predicted"/>
<dbReference type="InterPro" id="IPR017601">
    <property type="entry name" value="DGQHR-contain_dom"/>
</dbReference>
<evidence type="ECO:0008006" key="3">
    <source>
        <dbReference type="Google" id="ProtNLM"/>
    </source>
</evidence>
<evidence type="ECO:0000313" key="1">
    <source>
        <dbReference type="EMBL" id="BCA91919.1"/>
    </source>
</evidence>
<dbReference type="RefSeq" id="WP_172416192.1">
    <property type="nucleotide sequence ID" value="NZ_AP022821.1"/>
</dbReference>
<dbReference type="NCBIfam" id="TIGR03187">
    <property type="entry name" value="DGQHR"/>
    <property type="match status" value="1"/>
</dbReference>
<evidence type="ECO:0000313" key="2">
    <source>
        <dbReference type="Proteomes" id="UP000503197"/>
    </source>
</evidence>
<name>A0A6F8SUS6_9GAMM</name>
<sequence length="572" mass="65380">MTTKAKKPRKTSSQKQSLLRTVFAGCGFREIISESITFTFKGDSSEFDYIFAYENLLVICEETSGASNISDHFRKKQSFATLFVQDLANALSEYSETNQEFKHYLEKHNYETDDLEIKFLYYSTEKNPSASNTSPYTLLTIDAAKYFEKTIKTIGKSAKYELLKFLKVQLAHLGDQRIKGRPDNISEDTFNAFALPAKQTNYPDGFLIISFYVDPEALIERAYVLRRNGWENPEVSYQRMLDNKKLKEMREHLSNDQKVYINNLIVTLPSSLGIYSCDSSGQKKQLAIKEINAVTPVEINLPRELSTIGIIDGQHRIYSYHEGTDELEPKIQKVRKRQNLLVTGLIFPNDYTEEKKVSFEAELFLKINNTQKPVAAALRQEIETLVNPLSGLAIAKDLVDKLSTKGALKDLLKVSIFDDNTRIATSSIVRYILKPLIDPTSKGANQLFKLWSQKVAMQELTHKNRANYIDFCYSIINSFLLTIKLKIVHKNMWEARSKNGKGILSPTTINGFLVCLRELISNDQIYHDTSTQDIKTPDYEQKLKDIDSFSFLSYTSSGWGELGKAIYSKYFE</sequence>
<dbReference type="EMBL" id="AP022821">
    <property type="protein sequence ID" value="BCA91919.1"/>
    <property type="molecule type" value="Genomic_DNA"/>
</dbReference>
<dbReference type="Proteomes" id="UP000503197">
    <property type="component" value="Chromosome"/>
</dbReference>
<protein>
    <recommendedName>
        <fullName evidence="3">DGQHR domain-containing protein</fullName>
    </recommendedName>
</protein>
<reference evidence="1 2" key="1">
    <citation type="submission" date="2020-02" db="EMBL/GenBank/DDBJ databases">
        <title>Complete Genome Sequence of Halomonas meridiana strain BAA-801, Isolated from Deep Sea Thermal Vent.</title>
        <authorList>
            <person name="Takahashi Y."/>
            <person name="Takahashi H."/>
            <person name="Galipon J."/>
            <person name="Arakawa K."/>
        </authorList>
    </citation>
    <scope>NUCLEOTIDE SEQUENCE [LARGE SCALE GENOMIC DNA]</scope>
    <source>
        <strain evidence="1 2">Slthf1</strain>
    </source>
</reference>
<organism evidence="1 2">
    <name type="scientific">Vreelandella aquamarina</name>
    <dbReference type="NCBI Taxonomy" id="77097"/>
    <lineage>
        <taxon>Bacteria</taxon>
        <taxon>Pseudomonadati</taxon>
        <taxon>Pseudomonadota</taxon>
        <taxon>Gammaproteobacteria</taxon>
        <taxon>Oceanospirillales</taxon>
        <taxon>Halomonadaceae</taxon>
        <taxon>Vreelandella</taxon>
    </lineage>
</organism>
<dbReference type="AlphaFoldDB" id="A0A6F8SUS6"/>
<accession>A0A6F8SUS6</accession>
<gene>
    <name evidence="1" type="ORF">HMSLTHF_16940</name>
</gene>